<dbReference type="GO" id="GO:0005886">
    <property type="term" value="C:plasma membrane"/>
    <property type="evidence" value="ECO:0007669"/>
    <property type="project" value="UniProtKB-SubCell"/>
</dbReference>
<evidence type="ECO:0000256" key="7">
    <source>
        <dbReference type="RuleBase" id="RU363032"/>
    </source>
</evidence>
<keyword evidence="6 7" id="KW-0472">Membrane</keyword>
<proteinExistence type="inferred from homology"/>
<feature type="domain" description="ABC transmembrane type-1" evidence="9">
    <location>
        <begin position="108"/>
        <end position="301"/>
    </location>
</feature>
<evidence type="ECO:0000256" key="6">
    <source>
        <dbReference type="ARBA" id="ARBA00023136"/>
    </source>
</evidence>
<protein>
    <submittedName>
        <fullName evidence="10">Sugar ABC transporter permease</fullName>
    </submittedName>
</protein>
<dbReference type="PATRIC" id="fig|396014.3.peg.1224"/>
<keyword evidence="11" id="KW-1185">Reference proteome</keyword>
<dbReference type="CDD" id="cd06261">
    <property type="entry name" value="TM_PBP2"/>
    <property type="match status" value="1"/>
</dbReference>
<dbReference type="EMBL" id="JDYK01000004">
    <property type="protein sequence ID" value="EWS82002.1"/>
    <property type="molecule type" value="Genomic_DNA"/>
</dbReference>
<evidence type="ECO:0000313" key="11">
    <source>
        <dbReference type="Proteomes" id="UP000023067"/>
    </source>
</evidence>
<dbReference type="HOGENOM" id="CLU_016047_1_2_11"/>
<evidence type="ECO:0000256" key="8">
    <source>
        <dbReference type="SAM" id="MobiDB-lite"/>
    </source>
</evidence>
<dbReference type="PANTHER" id="PTHR43744:SF8">
    <property type="entry name" value="SN-GLYCEROL-3-PHOSPHATE TRANSPORT SYSTEM PERMEASE PROTEIN UGPE"/>
    <property type="match status" value="1"/>
</dbReference>
<dbReference type="PANTHER" id="PTHR43744">
    <property type="entry name" value="ABC TRANSPORTER PERMEASE PROTEIN MG189-RELATED-RELATED"/>
    <property type="match status" value="1"/>
</dbReference>
<comment type="subcellular location">
    <subcellularLocation>
        <location evidence="1 7">Cell membrane</location>
        <topology evidence="1 7">Multi-pass membrane protein</topology>
    </subcellularLocation>
</comment>
<dbReference type="Proteomes" id="UP000023067">
    <property type="component" value="Unassembled WGS sequence"/>
</dbReference>
<name>Z9JW52_9MICO</name>
<dbReference type="Pfam" id="PF00528">
    <property type="entry name" value="BPD_transp_1"/>
    <property type="match status" value="1"/>
</dbReference>
<keyword evidence="3" id="KW-1003">Cell membrane</keyword>
<keyword evidence="2 7" id="KW-0813">Transport</keyword>
<feature type="transmembrane region" description="Helical" evidence="7">
    <location>
        <begin position="107"/>
        <end position="133"/>
    </location>
</feature>
<evidence type="ECO:0000256" key="5">
    <source>
        <dbReference type="ARBA" id="ARBA00022989"/>
    </source>
</evidence>
<feature type="transmembrane region" description="Helical" evidence="7">
    <location>
        <begin position="232"/>
        <end position="250"/>
    </location>
</feature>
<feature type="transmembrane region" description="Helical" evidence="7">
    <location>
        <begin position="280"/>
        <end position="301"/>
    </location>
</feature>
<dbReference type="eggNOG" id="COG0395">
    <property type="taxonomic scope" value="Bacteria"/>
</dbReference>
<feature type="transmembrane region" description="Helical" evidence="7">
    <location>
        <begin position="145"/>
        <end position="167"/>
    </location>
</feature>
<gene>
    <name evidence="10" type="ORF">BF93_14370</name>
</gene>
<dbReference type="PROSITE" id="PS50928">
    <property type="entry name" value="ABC_TM1"/>
    <property type="match status" value="1"/>
</dbReference>
<evidence type="ECO:0000256" key="3">
    <source>
        <dbReference type="ARBA" id="ARBA00022475"/>
    </source>
</evidence>
<comment type="caution">
    <text evidence="10">The sequence shown here is derived from an EMBL/GenBank/DDBJ whole genome shotgun (WGS) entry which is preliminary data.</text>
</comment>
<evidence type="ECO:0000256" key="2">
    <source>
        <dbReference type="ARBA" id="ARBA00022448"/>
    </source>
</evidence>
<feature type="transmembrane region" description="Helical" evidence="7">
    <location>
        <begin position="45"/>
        <end position="67"/>
    </location>
</feature>
<dbReference type="OrthoDB" id="61122at2"/>
<evidence type="ECO:0000313" key="10">
    <source>
        <dbReference type="EMBL" id="EWS82002.1"/>
    </source>
</evidence>
<organism evidence="10 11">
    <name type="scientific">Brachybacterium phenoliresistens</name>
    <dbReference type="NCBI Taxonomy" id="396014"/>
    <lineage>
        <taxon>Bacteria</taxon>
        <taxon>Bacillati</taxon>
        <taxon>Actinomycetota</taxon>
        <taxon>Actinomycetes</taxon>
        <taxon>Micrococcales</taxon>
        <taxon>Dermabacteraceae</taxon>
        <taxon>Brachybacterium</taxon>
    </lineage>
</organism>
<dbReference type="SUPFAM" id="SSF161098">
    <property type="entry name" value="MetI-like"/>
    <property type="match status" value="1"/>
</dbReference>
<dbReference type="GO" id="GO:0055085">
    <property type="term" value="P:transmembrane transport"/>
    <property type="evidence" value="ECO:0007669"/>
    <property type="project" value="InterPro"/>
</dbReference>
<sequence>MSAVSRDGATGPRAASDLRGEQDPRAVPEGPSPSRGATVPASDRIFAGVSHGVLVIWALIVVLPLLWTVISSFKDSLGILADPFALPTTWHVENFARAWTTAGIGGYFLNTVIVVGGALVLVMLLGAMCAYVLARFSFPGRSIIYFALVAGLTFPLFLAIVPLFFILQSMSLLGTYTGLILSYVAFALPFTVFFLFAFFRQLPDEIGEAAAIDGAGDFRTFFQIMLPMAKPGMVSVAIFNFLGLWNQYLIPVVLNTDKDKYVLAQGLANMQAQQGYQTDWSGMFASVTITIIPVLIVYVIFQRQLQGGVGPSTSK</sequence>
<reference evidence="10 11" key="1">
    <citation type="submission" date="2014-02" db="EMBL/GenBank/DDBJ databases">
        <title>Genome sequence of Brachybacterium phenoliresistens strain W13A50.</title>
        <authorList>
            <person name="Wang X."/>
        </authorList>
    </citation>
    <scope>NUCLEOTIDE SEQUENCE [LARGE SCALE GENOMIC DNA]</scope>
    <source>
        <strain evidence="10 11">W13A50</strain>
    </source>
</reference>
<keyword evidence="4 7" id="KW-0812">Transmembrane</keyword>
<feature type="transmembrane region" description="Helical" evidence="7">
    <location>
        <begin position="179"/>
        <end position="199"/>
    </location>
</feature>
<comment type="similarity">
    <text evidence="7">Belongs to the binding-protein-dependent transport system permease family.</text>
</comment>
<feature type="compositionally biased region" description="Basic and acidic residues" evidence="8">
    <location>
        <begin position="16"/>
        <end position="26"/>
    </location>
</feature>
<dbReference type="InterPro" id="IPR000515">
    <property type="entry name" value="MetI-like"/>
</dbReference>
<dbReference type="Gene3D" id="1.10.3720.10">
    <property type="entry name" value="MetI-like"/>
    <property type="match status" value="1"/>
</dbReference>
<keyword evidence="5 7" id="KW-1133">Transmembrane helix</keyword>
<evidence type="ECO:0000256" key="1">
    <source>
        <dbReference type="ARBA" id="ARBA00004651"/>
    </source>
</evidence>
<dbReference type="InterPro" id="IPR035906">
    <property type="entry name" value="MetI-like_sf"/>
</dbReference>
<dbReference type="STRING" id="396014.BF93_14370"/>
<accession>Z9JW52</accession>
<dbReference type="AlphaFoldDB" id="Z9JW52"/>
<dbReference type="RefSeq" id="WP_038371324.1">
    <property type="nucleotide sequence ID" value="NZ_KK069990.1"/>
</dbReference>
<evidence type="ECO:0000256" key="4">
    <source>
        <dbReference type="ARBA" id="ARBA00022692"/>
    </source>
</evidence>
<evidence type="ECO:0000259" key="9">
    <source>
        <dbReference type="PROSITE" id="PS50928"/>
    </source>
</evidence>
<feature type="region of interest" description="Disordered" evidence="8">
    <location>
        <begin position="1"/>
        <end position="37"/>
    </location>
</feature>